<evidence type="ECO:0000313" key="2">
    <source>
        <dbReference type="EMBL" id="ANN73740.1"/>
    </source>
</evidence>
<dbReference type="EMBL" id="CP016170">
    <property type="protein sequence ID" value="ANN68602.1"/>
    <property type="molecule type" value="Genomic_DNA"/>
</dbReference>
<accession>A0A193G1M0</accession>
<name>A0A193G1M0_9BORD</name>
<dbReference type="AlphaFoldDB" id="A0A193G1M0"/>
<evidence type="ECO:0000313" key="3">
    <source>
        <dbReference type="Proteomes" id="UP000091897"/>
    </source>
</evidence>
<dbReference type="Proteomes" id="UP000092213">
    <property type="component" value="Chromosome"/>
</dbReference>
<dbReference type="Proteomes" id="UP000091897">
    <property type="component" value="Chromosome"/>
</dbReference>
<proteinExistence type="predicted"/>
<evidence type="ECO:0008006" key="5">
    <source>
        <dbReference type="Google" id="ProtNLM"/>
    </source>
</evidence>
<sequence>MRFTAPDADSPFGLGGLNSYGYCMGNPVTGADPTGHVPMFRPEDMIEGLDVLAAAAAAEFRPGQLHAADLEHHLGELPVLDADTVDQVLGTADAGPGPVARRHTPSPAMAAAPALPGPMLRIAGGHPLPISLRQLPSTPEGFVELFNQAHRAGQLTFNPDGQAMSRALLSWQPRIVLMGRELGRNDRPLATFLKHYGASSFDWSTRGPWAEDAPYTIMLPYEIQVPRALDIALGVGKNPDRYTPILIPTARFAASKRSIQRLYGAAFADAAKRLGIKGRYSPTTYVVEIHF</sequence>
<protein>
    <recommendedName>
        <fullName evidence="5">RHS repeat-associated core domain-containing protein</fullName>
    </recommendedName>
</protein>
<organism evidence="2 4">
    <name type="scientific">Bordetella bronchialis</name>
    <dbReference type="NCBI Taxonomy" id="463025"/>
    <lineage>
        <taxon>Bacteria</taxon>
        <taxon>Pseudomonadati</taxon>
        <taxon>Pseudomonadota</taxon>
        <taxon>Betaproteobacteria</taxon>
        <taxon>Burkholderiales</taxon>
        <taxon>Alcaligenaceae</taxon>
        <taxon>Bordetella</taxon>
    </lineage>
</organism>
<evidence type="ECO:0000313" key="1">
    <source>
        <dbReference type="EMBL" id="ANN68602.1"/>
    </source>
</evidence>
<reference evidence="3 4" key="1">
    <citation type="submission" date="2016-06" db="EMBL/GenBank/DDBJ databases">
        <title>Complete genome sequences of Bordetella bronchialis and Bordetella flabilis.</title>
        <authorList>
            <person name="LiPuma J.J."/>
            <person name="Spilker T."/>
        </authorList>
    </citation>
    <scope>NUCLEOTIDE SEQUENCE [LARGE SCALE GENOMIC DNA]</scope>
    <source>
        <strain evidence="2 4">AU17976</strain>
        <strain evidence="1 3">AU3182</strain>
    </source>
</reference>
<dbReference type="KEGG" id="bbro:BAU06_21860"/>
<evidence type="ECO:0000313" key="4">
    <source>
        <dbReference type="Proteomes" id="UP000092213"/>
    </source>
</evidence>
<keyword evidence="3" id="KW-1185">Reference proteome</keyword>
<gene>
    <name evidence="1" type="ORF">BAU06_21860</name>
    <name evidence="2" type="ORF">BAU08_22390</name>
</gene>
<dbReference type="EMBL" id="CP016171">
    <property type="protein sequence ID" value="ANN73740.1"/>
    <property type="molecule type" value="Genomic_DNA"/>
</dbReference>